<dbReference type="InterPro" id="IPR000157">
    <property type="entry name" value="TIR_dom"/>
</dbReference>
<sequence length="251" mass="28305">MDKPIIFISHITEEKDLALELKALLEESFLGMMDIFVSSDDTSISAGARWLDNISNSLGTCSIELILCSPKSVKKPWINFEAGAGWVRNIPVVPLCHSGMEPNKLPIPLNLLQAIKISEISGLKLLLPLLSSSIGSKEPKVDFSDFTNNVKNFEETYTFWDDCNIYFEKLLKINPNIVNALKQGESIRIELTESQINYLEQLMEEFFNNYELIKFTRTGTTTITTTGIYFTCFIERLGKLGSVLSNSKFKI</sequence>
<gene>
    <name evidence="2" type="ORF">J2Z53_000201</name>
</gene>
<dbReference type="RefSeq" id="WP_209795356.1">
    <property type="nucleotide sequence ID" value="NZ_JAGGJZ010000001.1"/>
</dbReference>
<evidence type="ECO:0000259" key="1">
    <source>
        <dbReference type="Pfam" id="PF13676"/>
    </source>
</evidence>
<comment type="caution">
    <text evidence="2">The sequence shown here is derived from an EMBL/GenBank/DDBJ whole genome shotgun (WGS) entry which is preliminary data.</text>
</comment>
<evidence type="ECO:0000313" key="2">
    <source>
        <dbReference type="EMBL" id="MBP1888622.1"/>
    </source>
</evidence>
<protein>
    <recommendedName>
        <fullName evidence="1">TIR domain-containing protein</fullName>
    </recommendedName>
</protein>
<feature type="domain" description="TIR" evidence="1">
    <location>
        <begin position="6"/>
        <end position="118"/>
    </location>
</feature>
<dbReference type="SUPFAM" id="SSF52200">
    <property type="entry name" value="Toll/Interleukin receptor TIR domain"/>
    <property type="match status" value="1"/>
</dbReference>
<dbReference type="Pfam" id="PF13676">
    <property type="entry name" value="TIR_2"/>
    <property type="match status" value="1"/>
</dbReference>
<name>A0ABS4EX99_9CLOT</name>
<dbReference type="Gene3D" id="3.40.50.10140">
    <property type="entry name" value="Toll/interleukin-1 receptor homology (TIR) domain"/>
    <property type="match status" value="1"/>
</dbReference>
<dbReference type="Proteomes" id="UP000783390">
    <property type="component" value="Unassembled WGS sequence"/>
</dbReference>
<reference evidence="2 3" key="1">
    <citation type="submission" date="2021-03" db="EMBL/GenBank/DDBJ databases">
        <title>Genomic Encyclopedia of Type Strains, Phase IV (KMG-IV): sequencing the most valuable type-strain genomes for metagenomic binning, comparative biology and taxonomic classification.</title>
        <authorList>
            <person name="Goeker M."/>
        </authorList>
    </citation>
    <scope>NUCLEOTIDE SEQUENCE [LARGE SCALE GENOMIC DNA]</scope>
    <source>
        <strain evidence="2 3">DSM 3984</strain>
    </source>
</reference>
<proteinExistence type="predicted"/>
<keyword evidence="3" id="KW-1185">Reference proteome</keyword>
<organism evidence="2 3">
    <name type="scientific">Clostridium moniliforme</name>
    <dbReference type="NCBI Taxonomy" id="39489"/>
    <lineage>
        <taxon>Bacteria</taxon>
        <taxon>Bacillati</taxon>
        <taxon>Bacillota</taxon>
        <taxon>Clostridia</taxon>
        <taxon>Eubacteriales</taxon>
        <taxon>Clostridiaceae</taxon>
        <taxon>Clostridium</taxon>
    </lineage>
</organism>
<accession>A0ABS4EX99</accession>
<evidence type="ECO:0000313" key="3">
    <source>
        <dbReference type="Proteomes" id="UP000783390"/>
    </source>
</evidence>
<dbReference type="InterPro" id="IPR035897">
    <property type="entry name" value="Toll_tir_struct_dom_sf"/>
</dbReference>
<dbReference type="EMBL" id="JAGGJZ010000001">
    <property type="protein sequence ID" value="MBP1888622.1"/>
    <property type="molecule type" value="Genomic_DNA"/>
</dbReference>